<accession>A0A645I7K6</accession>
<sequence length="50" mass="5459">MEGEKKGLFSKFFGKGSSCGCGGCCSMKIEEIPEEKDEKTDVRKEKPAAK</sequence>
<dbReference type="AlphaFoldDB" id="A0A645I7K6"/>
<proteinExistence type="predicted"/>
<reference evidence="1" key="1">
    <citation type="submission" date="2019-08" db="EMBL/GenBank/DDBJ databases">
        <authorList>
            <person name="Kucharzyk K."/>
            <person name="Murdoch R.W."/>
            <person name="Higgins S."/>
            <person name="Loffler F."/>
        </authorList>
    </citation>
    <scope>NUCLEOTIDE SEQUENCE</scope>
</reference>
<evidence type="ECO:0000313" key="1">
    <source>
        <dbReference type="EMBL" id="MPN46876.1"/>
    </source>
</evidence>
<protein>
    <submittedName>
        <fullName evidence="1">Uncharacterized protein</fullName>
    </submittedName>
</protein>
<gene>
    <name evidence="1" type="ORF">SDC9_194475</name>
</gene>
<organism evidence="1">
    <name type="scientific">bioreactor metagenome</name>
    <dbReference type="NCBI Taxonomy" id="1076179"/>
    <lineage>
        <taxon>unclassified sequences</taxon>
        <taxon>metagenomes</taxon>
        <taxon>ecological metagenomes</taxon>
    </lineage>
</organism>
<name>A0A645I7K6_9ZZZZ</name>
<comment type="caution">
    <text evidence="1">The sequence shown here is derived from an EMBL/GenBank/DDBJ whole genome shotgun (WGS) entry which is preliminary data.</text>
</comment>
<dbReference type="EMBL" id="VSSQ01107901">
    <property type="protein sequence ID" value="MPN46876.1"/>
    <property type="molecule type" value="Genomic_DNA"/>
</dbReference>